<sequence length="24" mass="2842">MYIMSFESLKILEEDASPRNKLIN</sequence>
<reference evidence="1" key="1">
    <citation type="submission" date="2018-02" db="EMBL/GenBank/DDBJ databases">
        <title>Rhizophora mucronata_Transcriptome.</title>
        <authorList>
            <person name="Meera S.P."/>
            <person name="Sreeshan A."/>
            <person name="Augustine A."/>
        </authorList>
    </citation>
    <scope>NUCLEOTIDE SEQUENCE</scope>
    <source>
        <tissue evidence="1">Leaf</tissue>
    </source>
</reference>
<dbReference type="AlphaFoldDB" id="A0A2P2LID3"/>
<protein>
    <submittedName>
        <fullName evidence="1">Uncharacterized protein</fullName>
    </submittedName>
</protein>
<accession>A0A2P2LID3</accession>
<name>A0A2P2LID3_RHIMU</name>
<organism evidence="1">
    <name type="scientific">Rhizophora mucronata</name>
    <name type="common">Asiatic mangrove</name>
    <dbReference type="NCBI Taxonomy" id="61149"/>
    <lineage>
        <taxon>Eukaryota</taxon>
        <taxon>Viridiplantae</taxon>
        <taxon>Streptophyta</taxon>
        <taxon>Embryophyta</taxon>
        <taxon>Tracheophyta</taxon>
        <taxon>Spermatophyta</taxon>
        <taxon>Magnoliopsida</taxon>
        <taxon>eudicotyledons</taxon>
        <taxon>Gunneridae</taxon>
        <taxon>Pentapetalae</taxon>
        <taxon>rosids</taxon>
        <taxon>fabids</taxon>
        <taxon>Malpighiales</taxon>
        <taxon>Rhizophoraceae</taxon>
        <taxon>Rhizophora</taxon>
    </lineage>
</organism>
<proteinExistence type="predicted"/>
<evidence type="ECO:0000313" key="1">
    <source>
        <dbReference type="EMBL" id="MBX17736.1"/>
    </source>
</evidence>
<dbReference type="EMBL" id="GGEC01037252">
    <property type="protein sequence ID" value="MBX17736.1"/>
    <property type="molecule type" value="Transcribed_RNA"/>
</dbReference>